<evidence type="ECO:0000259" key="10">
    <source>
        <dbReference type="Pfam" id="PF00720"/>
    </source>
</evidence>
<reference evidence="11" key="2">
    <citation type="submission" date="2020-09" db="EMBL/GenBank/DDBJ databases">
        <authorList>
            <person name="Sun Q."/>
            <person name="Ohkuma M."/>
        </authorList>
    </citation>
    <scope>NUCLEOTIDE SEQUENCE</scope>
    <source>
        <strain evidence="11">JCM 3276</strain>
    </source>
</reference>
<dbReference type="InterPro" id="IPR000691">
    <property type="entry name" value="Prot_inh_I16_SSI"/>
</dbReference>
<feature type="domain" description="Subtilisin inhibitor" evidence="10">
    <location>
        <begin position="43"/>
        <end position="110"/>
    </location>
</feature>
<keyword evidence="5 8" id="KW-0646">Protease inhibitor</keyword>
<feature type="signal peptide" evidence="9">
    <location>
        <begin position="1"/>
        <end position="21"/>
    </location>
</feature>
<keyword evidence="12" id="KW-1185">Reference proteome</keyword>
<accession>A0A918GV12</accession>
<dbReference type="SUPFAM" id="SSF55399">
    <property type="entry name" value="Subtilisin inhibitor"/>
    <property type="match status" value="1"/>
</dbReference>
<dbReference type="InterPro" id="IPR036819">
    <property type="entry name" value="Subtilisin_inhibitor-like_sf"/>
</dbReference>
<evidence type="ECO:0000256" key="7">
    <source>
        <dbReference type="ARBA" id="ARBA00023157"/>
    </source>
</evidence>
<sequence length="124" mass="13127">MFRILAATASMLVAAAVPALAESGPEVRLALSVTYYDNTFAVGSLSCSPIGGQHRNPEGACAELYGASGDIAAADREMTRVCPMHYEPVTVRAVGWYGDGIVDYTRTYGNSCVFANSAGQLWNI</sequence>
<keyword evidence="4" id="KW-0964">Secreted</keyword>
<evidence type="ECO:0000256" key="8">
    <source>
        <dbReference type="RuleBase" id="RU003471"/>
    </source>
</evidence>
<keyword evidence="9" id="KW-0732">Signal</keyword>
<dbReference type="Gene3D" id="3.30.350.10">
    <property type="entry name" value="Subtilisin inhibitor-like"/>
    <property type="match status" value="1"/>
</dbReference>
<evidence type="ECO:0000313" key="11">
    <source>
        <dbReference type="EMBL" id="GGS60186.1"/>
    </source>
</evidence>
<comment type="subcellular location">
    <subcellularLocation>
        <location evidence="1">Secreted</location>
    </subcellularLocation>
</comment>
<comment type="similarity">
    <text evidence="2 8">Belongs to the protease inhibitor I16 (SSI) family.</text>
</comment>
<proteinExistence type="inferred from homology"/>
<dbReference type="EMBL" id="BMRB01000012">
    <property type="protein sequence ID" value="GGS60186.1"/>
    <property type="molecule type" value="Genomic_DNA"/>
</dbReference>
<dbReference type="InterPro" id="IPR023549">
    <property type="entry name" value="Subtilisin_inhibitor"/>
</dbReference>
<comment type="subunit">
    <text evidence="3">Homodimer.</text>
</comment>
<protein>
    <recommendedName>
        <fullName evidence="10">Subtilisin inhibitor domain-containing protein</fullName>
    </recommendedName>
</protein>
<name>A0A918GV12_9PSEU</name>
<dbReference type="PRINTS" id="PR00294">
    <property type="entry name" value="SSBTLNINHBTR"/>
</dbReference>
<dbReference type="RefSeq" id="WP_189214360.1">
    <property type="nucleotide sequence ID" value="NZ_BMRB01000012.1"/>
</dbReference>
<evidence type="ECO:0000313" key="12">
    <source>
        <dbReference type="Proteomes" id="UP000660680"/>
    </source>
</evidence>
<dbReference type="Proteomes" id="UP000660680">
    <property type="component" value="Unassembled WGS sequence"/>
</dbReference>
<evidence type="ECO:0000256" key="5">
    <source>
        <dbReference type="ARBA" id="ARBA00022690"/>
    </source>
</evidence>
<evidence type="ECO:0000256" key="6">
    <source>
        <dbReference type="ARBA" id="ARBA00022900"/>
    </source>
</evidence>
<evidence type="ECO:0000256" key="3">
    <source>
        <dbReference type="ARBA" id="ARBA00011738"/>
    </source>
</evidence>
<dbReference type="AlphaFoldDB" id="A0A918GV12"/>
<dbReference type="Pfam" id="PF00720">
    <property type="entry name" value="SSI"/>
    <property type="match status" value="1"/>
</dbReference>
<evidence type="ECO:0000256" key="4">
    <source>
        <dbReference type="ARBA" id="ARBA00022525"/>
    </source>
</evidence>
<gene>
    <name evidence="11" type="ORF">GCM10010171_63920</name>
</gene>
<keyword evidence="6 8" id="KW-0722">Serine protease inhibitor</keyword>
<dbReference type="GO" id="GO:0005576">
    <property type="term" value="C:extracellular region"/>
    <property type="evidence" value="ECO:0007669"/>
    <property type="project" value="UniProtKB-SubCell"/>
</dbReference>
<feature type="chain" id="PRO_5036673297" description="Subtilisin inhibitor domain-containing protein" evidence="9">
    <location>
        <begin position="22"/>
        <end position="124"/>
    </location>
</feature>
<organism evidence="11 12">
    <name type="scientific">Actinokineospora fastidiosa</name>
    <dbReference type="NCBI Taxonomy" id="1816"/>
    <lineage>
        <taxon>Bacteria</taxon>
        <taxon>Bacillati</taxon>
        <taxon>Actinomycetota</taxon>
        <taxon>Actinomycetes</taxon>
        <taxon>Pseudonocardiales</taxon>
        <taxon>Pseudonocardiaceae</taxon>
        <taxon>Actinokineospora</taxon>
    </lineage>
</organism>
<reference evidence="11" key="1">
    <citation type="journal article" date="2014" name="Int. J. Syst. Evol. Microbiol.">
        <title>Complete genome sequence of Corynebacterium casei LMG S-19264T (=DSM 44701T), isolated from a smear-ripened cheese.</title>
        <authorList>
            <consortium name="US DOE Joint Genome Institute (JGI-PGF)"/>
            <person name="Walter F."/>
            <person name="Albersmeier A."/>
            <person name="Kalinowski J."/>
            <person name="Ruckert C."/>
        </authorList>
    </citation>
    <scope>NUCLEOTIDE SEQUENCE</scope>
    <source>
        <strain evidence="11">JCM 3276</strain>
    </source>
</reference>
<evidence type="ECO:0000256" key="2">
    <source>
        <dbReference type="ARBA" id="ARBA00010472"/>
    </source>
</evidence>
<dbReference type="GO" id="GO:0004867">
    <property type="term" value="F:serine-type endopeptidase inhibitor activity"/>
    <property type="evidence" value="ECO:0007669"/>
    <property type="project" value="UniProtKB-KW"/>
</dbReference>
<keyword evidence="7" id="KW-1015">Disulfide bond</keyword>
<evidence type="ECO:0000256" key="1">
    <source>
        <dbReference type="ARBA" id="ARBA00004613"/>
    </source>
</evidence>
<comment type="caution">
    <text evidence="11">The sequence shown here is derived from an EMBL/GenBank/DDBJ whole genome shotgun (WGS) entry which is preliminary data.</text>
</comment>
<evidence type="ECO:0000256" key="9">
    <source>
        <dbReference type="SAM" id="SignalP"/>
    </source>
</evidence>